<gene>
    <name evidence="4" type="ORF">GPM918_LOCUS33762</name>
    <name evidence="5" type="ORF">SRO942_LOCUS34450</name>
</gene>
<dbReference type="Gene3D" id="3.90.176.10">
    <property type="entry name" value="Toxin ADP-ribosyltransferase, Chain A, domain 1"/>
    <property type="match status" value="1"/>
</dbReference>
<dbReference type="Pfam" id="PF13424">
    <property type="entry name" value="TPR_12"/>
    <property type="match status" value="4"/>
</dbReference>
<feature type="repeat" description="TPR" evidence="3">
    <location>
        <begin position="834"/>
        <end position="867"/>
    </location>
</feature>
<feature type="repeat" description="TPR" evidence="3">
    <location>
        <begin position="792"/>
        <end position="825"/>
    </location>
</feature>
<dbReference type="Pfam" id="PF13374">
    <property type="entry name" value="TPR_10"/>
    <property type="match status" value="3"/>
</dbReference>
<evidence type="ECO:0000313" key="6">
    <source>
        <dbReference type="Proteomes" id="UP000663829"/>
    </source>
</evidence>
<dbReference type="PROSITE" id="PS51996">
    <property type="entry name" value="TR_MART"/>
    <property type="match status" value="1"/>
</dbReference>
<evidence type="ECO:0000313" key="5">
    <source>
        <dbReference type="EMBL" id="CAF4305006.1"/>
    </source>
</evidence>
<evidence type="ECO:0000256" key="1">
    <source>
        <dbReference type="ARBA" id="ARBA00022737"/>
    </source>
</evidence>
<name>A0A815MZ39_9BILA</name>
<dbReference type="PANTHER" id="PTHR45641:SF19">
    <property type="entry name" value="NEPHROCYSTIN-3"/>
    <property type="match status" value="1"/>
</dbReference>
<dbReference type="PANTHER" id="PTHR45641">
    <property type="entry name" value="TETRATRICOPEPTIDE REPEAT PROTEIN (AFU_ORTHOLOGUE AFUA_6G03870)"/>
    <property type="match status" value="1"/>
</dbReference>
<reference evidence="4" key="1">
    <citation type="submission" date="2021-02" db="EMBL/GenBank/DDBJ databases">
        <authorList>
            <person name="Nowell W R."/>
        </authorList>
    </citation>
    <scope>NUCLEOTIDE SEQUENCE</scope>
</reference>
<feature type="repeat" description="TPR" evidence="3">
    <location>
        <begin position="961"/>
        <end position="994"/>
    </location>
</feature>
<dbReference type="AlphaFoldDB" id="A0A815MZ39"/>
<dbReference type="PROSITE" id="PS50005">
    <property type="entry name" value="TPR"/>
    <property type="match status" value="9"/>
</dbReference>
<dbReference type="InterPro" id="IPR019734">
    <property type="entry name" value="TPR_rpt"/>
</dbReference>
<dbReference type="OrthoDB" id="10064791at2759"/>
<feature type="repeat" description="TPR" evidence="3">
    <location>
        <begin position="918"/>
        <end position="951"/>
    </location>
</feature>
<evidence type="ECO:0000313" key="4">
    <source>
        <dbReference type="EMBL" id="CAF1422640.1"/>
    </source>
</evidence>
<feature type="repeat" description="TPR" evidence="3">
    <location>
        <begin position="617"/>
        <end position="650"/>
    </location>
</feature>
<feature type="repeat" description="TPR" evidence="3">
    <location>
        <begin position="579"/>
        <end position="612"/>
    </location>
</feature>
<dbReference type="InterPro" id="IPR011990">
    <property type="entry name" value="TPR-like_helical_dom_sf"/>
</dbReference>
<dbReference type="PROSITE" id="PS50293">
    <property type="entry name" value="TPR_REGION"/>
    <property type="match status" value="1"/>
</dbReference>
<keyword evidence="1" id="KW-0677">Repeat</keyword>
<feature type="repeat" description="TPR" evidence="3">
    <location>
        <begin position="1003"/>
        <end position="1036"/>
    </location>
</feature>
<dbReference type="EMBL" id="CAJOBC010083658">
    <property type="protein sequence ID" value="CAF4305006.1"/>
    <property type="molecule type" value="Genomic_DNA"/>
</dbReference>
<dbReference type="SMART" id="SM00028">
    <property type="entry name" value="TPR"/>
    <property type="match status" value="12"/>
</dbReference>
<dbReference type="Gene3D" id="1.25.40.10">
    <property type="entry name" value="Tetratricopeptide repeat domain"/>
    <property type="match status" value="4"/>
</dbReference>
<dbReference type="SUPFAM" id="SSF56399">
    <property type="entry name" value="ADP-ribosylation"/>
    <property type="match status" value="1"/>
</dbReference>
<keyword evidence="2 3" id="KW-0802">TPR repeat</keyword>
<feature type="repeat" description="TPR" evidence="3">
    <location>
        <begin position="750"/>
        <end position="783"/>
    </location>
</feature>
<comment type="caution">
    <text evidence="4">The sequence shown here is derived from an EMBL/GenBank/DDBJ whole genome shotgun (WGS) entry which is preliminary data.</text>
</comment>
<dbReference type="Pfam" id="PF13181">
    <property type="entry name" value="TPR_8"/>
    <property type="match status" value="1"/>
</dbReference>
<dbReference type="GO" id="GO:0005576">
    <property type="term" value="C:extracellular region"/>
    <property type="evidence" value="ECO:0007669"/>
    <property type="project" value="InterPro"/>
</dbReference>
<evidence type="ECO:0000256" key="3">
    <source>
        <dbReference type="PROSITE-ProRule" id="PRU00339"/>
    </source>
</evidence>
<accession>A0A815MZ39</accession>
<dbReference type="EMBL" id="CAJNOQ010018229">
    <property type="protein sequence ID" value="CAF1422640.1"/>
    <property type="molecule type" value="Genomic_DNA"/>
</dbReference>
<organism evidence="4 6">
    <name type="scientific">Didymodactylos carnosus</name>
    <dbReference type="NCBI Taxonomy" id="1234261"/>
    <lineage>
        <taxon>Eukaryota</taxon>
        <taxon>Metazoa</taxon>
        <taxon>Spiralia</taxon>
        <taxon>Gnathifera</taxon>
        <taxon>Rotifera</taxon>
        <taxon>Eurotatoria</taxon>
        <taxon>Bdelloidea</taxon>
        <taxon>Philodinida</taxon>
        <taxon>Philodinidae</taxon>
        <taxon>Didymodactylos</taxon>
    </lineage>
</organism>
<dbReference type="Proteomes" id="UP000663829">
    <property type="component" value="Unassembled WGS sequence"/>
</dbReference>
<proteinExistence type="predicted"/>
<dbReference type="Proteomes" id="UP000681722">
    <property type="component" value="Unassembled WGS sequence"/>
</dbReference>
<feature type="repeat" description="TPR" evidence="3">
    <location>
        <begin position="659"/>
        <end position="692"/>
    </location>
</feature>
<sequence length="1107" mass="127202">MCQITNELLHIRKRNPQITARVPGFCFDQLSTDGYKCKICFKVYQTAGRSDANLRKHIGSQHYSQYLYPSQRHSKKTSMIPPDRKKELDEAAVSRIIEDGRPSGDFRRPRPFEHSIPKHPEIMTKGVLCCGFGTRTLLLLHVIMGCGSSRSGNRVNPNIDLISSSTHIQIPTTIPSSEDPAKNKEDVSILWYGTPSDTARIALQSTNNFLQVFRERDNGECCITYMKKIETEKVVLIISASHLTRYLIVEVKALRHVDSVFILTDRNANEITDFDSYINDCPKIKIFAKLHDMINYTNQCVKLMLKQAVEFSVFDQKQKSTRDLTRDAASFLWFQVLLSVLQRMPKSESSEHDMLEFCRRYYKIRNNHNELGNIELFRTQCTKPEDAINWYTKECFIYKLINKALRTEDINSLIMFRSFLVDLCGQLQSKHLRRIDSGDTSVMVLYRAQQISKTEIIKIKGNINNLISTNGFLSTTRDIKLAKQFLSSNKLHNPDLVPLLFEIQAPSNLNKVIFSDISDLSQFPEEQEVLFSIGAVFKLDAVEDVSINKYVQIKMTATDEGSENVDTYIDLTRKDAEETDITVLFGRLLIDMGKYQEAERYFKQILSSRSNEDYDMAAVYHNLGRAHGYKGELKEAENNFSEAYNRRKRNLPIDHIDVLRTQNSIGVIYGENGEYDKALKKFTDALNSQKEILARENNQSTTLNLHIAMSYSNIGWVNYLKGEYVKAHESHNAALEIRRTHLPEDHPLFADNYSSVGAIYHAQGKYKEALEYHNRALRIREQKLPSHHPSIANSYQSIGGVEHENGRYERALDFYNRALNIRMQTLASDHSSMASNLRSIGGVYLDEGNYMEALQHYQQALYICQKSFKADHPSVGDCLHNIGMVKERQGVFQDAIKYYAEALEISYKCLPNDHPSTAKILSSLANVYLRQRNYDISLQHYTHVYRIQQSSLITNQHPDIALTLNNLGVLHRYKADYGKAADYFTKALQMCEKCFPENHPAVSRTLSNMGDMYLASAKYDKALEYYKRAESIRLGALLADDLGIADIYYNMGCVYYNKESFVEALPYFIKCKRTYEKKYHRDHVDIRRVENSIMLVKAAMQEIGHAP</sequence>
<protein>
    <submittedName>
        <fullName evidence="4">Uncharacterized protein</fullName>
    </submittedName>
</protein>
<dbReference type="SUPFAM" id="SSF48452">
    <property type="entry name" value="TPR-like"/>
    <property type="match status" value="3"/>
</dbReference>
<evidence type="ECO:0000256" key="2">
    <source>
        <dbReference type="ARBA" id="ARBA00022803"/>
    </source>
</evidence>
<keyword evidence="6" id="KW-1185">Reference proteome</keyword>